<sequence length="45" mass="5166">MVRISSRLKAFAKQNTRQFKCQCTSHLQIKFQVFASTLSAYVNGK</sequence>
<dbReference type="AlphaFoldDB" id="S9QJW1"/>
<proteinExistence type="predicted"/>
<dbReference type="STRING" id="1123360.thalar_00298"/>
<dbReference type="HOGENOM" id="CLU_3201689_0_0_5"/>
<dbReference type="EMBL" id="AONI01000005">
    <property type="protein sequence ID" value="EPX81741.1"/>
    <property type="molecule type" value="Genomic_DNA"/>
</dbReference>
<accession>S9QJW1</accession>
<gene>
    <name evidence="1" type="ORF">thalar_00298</name>
</gene>
<evidence type="ECO:0000313" key="1">
    <source>
        <dbReference type="EMBL" id="EPX81741.1"/>
    </source>
</evidence>
<keyword evidence="2" id="KW-1185">Reference proteome</keyword>
<organism evidence="1 2">
    <name type="scientific">Litoreibacter arenae DSM 19593</name>
    <dbReference type="NCBI Taxonomy" id="1123360"/>
    <lineage>
        <taxon>Bacteria</taxon>
        <taxon>Pseudomonadati</taxon>
        <taxon>Pseudomonadota</taxon>
        <taxon>Alphaproteobacteria</taxon>
        <taxon>Rhodobacterales</taxon>
        <taxon>Roseobacteraceae</taxon>
        <taxon>Litoreibacter</taxon>
    </lineage>
</organism>
<dbReference type="Proteomes" id="UP000015351">
    <property type="component" value="Unassembled WGS sequence"/>
</dbReference>
<name>S9QJW1_9RHOB</name>
<reference evidence="2" key="1">
    <citation type="journal article" date="2013" name="Stand. Genomic Sci.">
        <title>Genome sequence of the Litoreibacter arenae type strain (DSM 19593(T)), a member of the Roseobacter clade isolated from sea sand.</title>
        <authorList>
            <person name="Riedel T."/>
            <person name="Fiebig A."/>
            <person name="Petersen J."/>
            <person name="Gronow S."/>
            <person name="Kyrpides N.C."/>
            <person name="Goker M."/>
            <person name="Klenk H.P."/>
        </authorList>
    </citation>
    <scope>NUCLEOTIDE SEQUENCE [LARGE SCALE GENOMIC DNA]</scope>
    <source>
        <strain evidence="2">DSM 19593</strain>
    </source>
</reference>
<evidence type="ECO:0000313" key="2">
    <source>
        <dbReference type="Proteomes" id="UP000015351"/>
    </source>
</evidence>
<protein>
    <submittedName>
        <fullName evidence="1">Uncharacterized protein</fullName>
    </submittedName>
</protein>
<comment type="caution">
    <text evidence="1">The sequence shown here is derived from an EMBL/GenBank/DDBJ whole genome shotgun (WGS) entry which is preliminary data.</text>
</comment>